<accession>A0A9Q9BN56</accession>
<sequence>MSHKNIKILVMFIYVLMLFFCRYAFELLDDAVTMLLLIIGLIIMLLLNNRRKRS</sequence>
<dbReference type="AlphaFoldDB" id="A0A9Q9BN56"/>
<evidence type="ECO:0000256" key="1">
    <source>
        <dbReference type="SAM" id="Phobius"/>
    </source>
</evidence>
<proteinExistence type="predicted"/>
<evidence type="ECO:0000313" key="2">
    <source>
        <dbReference type="EMBL" id="UTH14613.1"/>
    </source>
</evidence>
<feature type="transmembrane region" description="Helical" evidence="1">
    <location>
        <begin position="7"/>
        <end position="25"/>
    </location>
</feature>
<dbReference type="EMBL" id="CP073809">
    <property type="protein sequence ID" value="UTH14613.1"/>
    <property type="molecule type" value="Genomic_DNA"/>
</dbReference>
<keyword evidence="1" id="KW-1133">Transmembrane helix</keyword>
<dbReference type="KEGG" id="mequ:KFV11_04450"/>
<name>A0A9Q9BN56_9STAP</name>
<protein>
    <submittedName>
        <fullName evidence="2">Uncharacterized protein</fullName>
    </submittedName>
</protein>
<gene>
    <name evidence="2" type="ORF">KFV11_04450</name>
</gene>
<evidence type="ECO:0000313" key="3">
    <source>
        <dbReference type="Proteomes" id="UP001057381"/>
    </source>
</evidence>
<reference evidence="2" key="1">
    <citation type="submission" date="2021-04" db="EMBL/GenBank/DDBJ databases">
        <title>Complete Genome Sequences of Macrococcus spp. from dog and cattle.</title>
        <authorList>
            <person name="Schwendener S."/>
            <person name="Perreten V."/>
        </authorList>
    </citation>
    <scope>NUCLEOTIDE SEQUENCE</scope>
    <source>
        <strain evidence="2">Epi0143-OL</strain>
    </source>
</reference>
<feature type="transmembrane region" description="Helical" evidence="1">
    <location>
        <begin position="31"/>
        <end position="48"/>
    </location>
</feature>
<dbReference type="RefSeq" id="WP_254250439.1">
    <property type="nucleotide sequence ID" value="NZ_CP073809.1"/>
</dbReference>
<keyword evidence="1" id="KW-0472">Membrane</keyword>
<organism evidence="2 3">
    <name type="scientific">Macrococcus equipercicus</name>
    <dbReference type="NCBI Taxonomy" id="69967"/>
    <lineage>
        <taxon>Bacteria</taxon>
        <taxon>Bacillati</taxon>
        <taxon>Bacillota</taxon>
        <taxon>Bacilli</taxon>
        <taxon>Bacillales</taxon>
        <taxon>Staphylococcaceae</taxon>
        <taxon>Macrococcus</taxon>
    </lineage>
</organism>
<keyword evidence="1" id="KW-0812">Transmembrane</keyword>
<dbReference type="Proteomes" id="UP001057381">
    <property type="component" value="Chromosome"/>
</dbReference>